<dbReference type="AlphaFoldDB" id="A0A5M3MKE7"/>
<dbReference type="GeneID" id="19199936"/>
<name>A0A5M3MKE7_CONPW</name>
<dbReference type="EMBL" id="JH711580">
    <property type="protein sequence ID" value="EIW79553.1"/>
    <property type="molecule type" value="Genomic_DNA"/>
</dbReference>
<dbReference type="OMA" id="FRKEVCH"/>
<dbReference type="InterPro" id="IPR046341">
    <property type="entry name" value="SET_dom_sf"/>
</dbReference>
<feature type="domain" description="SET" evidence="1">
    <location>
        <begin position="63"/>
        <end position="379"/>
    </location>
</feature>
<dbReference type="SUPFAM" id="SSF82199">
    <property type="entry name" value="SET domain"/>
    <property type="match status" value="1"/>
</dbReference>
<dbReference type="KEGG" id="cput:CONPUDRAFT_125886"/>
<accession>A0A5M3MKE7</accession>
<evidence type="ECO:0000259" key="1">
    <source>
        <dbReference type="PROSITE" id="PS50280"/>
    </source>
</evidence>
<dbReference type="SMART" id="SM00317">
    <property type="entry name" value="SET"/>
    <property type="match status" value="1"/>
</dbReference>
<dbReference type="PANTHER" id="PTHR12197:SF294">
    <property type="entry name" value="POTENTIAL PROTEIN LYSINE METHYLTRANSFERASE SET6"/>
    <property type="match status" value="1"/>
</dbReference>
<gene>
    <name evidence="2" type="ORF">CONPUDRAFT_125886</name>
</gene>
<dbReference type="Proteomes" id="UP000053558">
    <property type="component" value="Unassembled WGS sequence"/>
</dbReference>
<dbReference type="GO" id="GO:0005634">
    <property type="term" value="C:nucleus"/>
    <property type="evidence" value="ECO:0007669"/>
    <property type="project" value="TreeGrafter"/>
</dbReference>
<reference evidence="3" key="1">
    <citation type="journal article" date="2012" name="Science">
        <title>The Paleozoic origin of enzymatic lignin decomposition reconstructed from 31 fungal genomes.</title>
        <authorList>
            <person name="Floudas D."/>
            <person name="Binder M."/>
            <person name="Riley R."/>
            <person name="Barry K."/>
            <person name="Blanchette R.A."/>
            <person name="Henrissat B."/>
            <person name="Martinez A.T."/>
            <person name="Otillar R."/>
            <person name="Spatafora J.W."/>
            <person name="Yadav J.S."/>
            <person name="Aerts A."/>
            <person name="Benoit I."/>
            <person name="Boyd A."/>
            <person name="Carlson A."/>
            <person name="Copeland A."/>
            <person name="Coutinho P.M."/>
            <person name="de Vries R.P."/>
            <person name="Ferreira P."/>
            <person name="Findley K."/>
            <person name="Foster B."/>
            <person name="Gaskell J."/>
            <person name="Glotzer D."/>
            <person name="Gorecki P."/>
            <person name="Heitman J."/>
            <person name="Hesse C."/>
            <person name="Hori C."/>
            <person name="Igarashi K."/>
            <person name="Jurgens J.A."/>
            <person name="Kallen N."/>
            <person name="Kersten P."/>
            <person name="Kohler A."/>
            <person name="Kuees U."/>
            <person name="Kumar T.K.A."/>
            <person name="Kuo A."/>
            <person name="LaButti K."/>
            <person name="Larrondo L.F."/>
            <person name="Lindquist E."/>
            <person name="Ling A."/>
            <person name="Lombard V."/>
            <person name="Lucas S."/>
            <person name="Lundell T."/>
            <person name="Martin R."/>
            <person name="McLaughlin D.J."/>
            <person name="Morgenstern I."/>
            <person name="Morin E."/>
            <person name="Murat C."/>
            <person name="Nagy L.G."/>
            <person name="Nolan M."/>
            <person name="Ohm R.A."/>
            <person name="Patyshakuliyeva A."/>
            <person name="Rokas A."/>
            <person name="Ruiz-Duenas F.J."/>
            <person name="Sabat G."/>
            <person name="Salamov A."/>
            <person name="Samejima M."/>
            <person name="Schmutz J."/>
            <person name="Slot J.C."/>
            <person name="St John F."/>
            <person name="Stenlid J."/>
            <person name="Sun H."/>
            <person name="Sun S."/>
            <person name="Syed K."/>
            <person name="Tsang A."/>
            <person name="Wiebenga A."/>
            <person name="Young D."/>
            <person name="Pisabarro A."/>
            <person name="Eastwood D.C."/>
            <person name="Martin F."/>
            <person name="Cullen D."/>
            <person name="Grigoriev I.V."/>
            <person name="Hibbett D.S."/>
        </authorList>
    </citation>
    <scope>NUCLEOTIDE SEQUENCE [LARGE SCALE GENOMIC DNA]</scope>
    <source>
        <strain evidence="3">RWD-64-598 SS2</strain>
    </source>
</reference>
<proteinExistence type="predicted"/>
<dbReference type="CDD" id="cd20071">
    <property type="entry name" value="SET_SMYD"/>
    <property type="match status" value="1"/>
</dbReference>
<dbReference type="RefSeq" id="XP_007769944.1">
    <property type="nucleotide sequence ID" value="XM_007771754.1"/>
</dbReference>
<dbReference type="PANTHER" id="PTHR12197">
    <property type="entry name" value="HISTONE-LYSINE N-METHYLTRANSFERASE SMYD"/>
    <property type="match status" value="1"/>
</dbReference>
<dbReference type="OrthoDB" id="1028014at2759"/>
<dbReference type="PROSITE" id="PS50280">
    <property type="entry name" value="SET"/>
    <property type="match status" value="1"/>
</dbReference>
<evidence type="ECO:0000313" key="2">
    <source>
        <dbReference type="EMBL" id="EIW79553.1"/>
    </source>
</evidence>
<dbReference type="Pfam" id="PF00856">
    <property type="entry name" value="SET"/>
    <property type="match status" value="1"/>
</dbReference>
<dbReference type="InterPro" id="IPR050869">
    <property type="entry name" value="H3K4_H4K5_MeTrfase"/>
</dbReference>
<dbReference type="InterPro" id="IPR001214">
    <property type="entry name" value="SET_dom"/>
</dbReference>
<comment type="caution">
    <text evidence="2">The sequence shown here is derived from an EMBL/GenBank/DDBJ whole genome shotgun (WGS) entry which is preliminary data.</text>
</comment>
<sequence length="410" mass="45192">MDGSKPTVATVSGPTSFCRAAAETVLGDPSSIKLRLKVSIGPVPDASSLAFTLGLGLDFAFSPLLKLQRTPYGGRSLFAAQAIPAGTLLHVCAAPHAHVVYRAFRKEVCARCFAYATQAQKRVQAGFGAGAPYFCGEACRDAWIVVAQIEQILADEAPEEHEEQLGITKNGTRPEMAKEQLDRAWGRVEAWTKAKYGRSGPPLPFALDEGELDIARFAVSAIVRRHQEADPPFAEPELAISRLLSLQDSELANVRMRPYLLRAHLRVCAFLGAALPPPLRAHVGVVRQLLARETGNAFGIWEGDQLPEGRISIGDSEKEAEDTRDMREREMFGWGVWVSASLFNHSCAPNVRKKRSGRSLEFFTLRDVKEGEELRISYASTDKPVGERREALRTSWFFDCMCSRCVRESS</sequence>
<protein>
    <submittedName>
        <fullName evidence="2">SET domain-containing protein</fullName>
    </submittedName>
</protein>
<keyword evidence="3" id="KW-1185">Reference proteome</keyword>
<organism evidence="2 3">
    <name type="scientific">Coniophora puteana (strain RWD-64-598)</name>
    <name type="common">Brown rot fungus</name>
    <dbReference type="NCBI Taxonomy" id="741705"/>
    <lineage>
        <taxon>Eukaryota</taxon>
        <taxon>Fungi</taxon>
        <taxon>Dikarya</taxon>
        <taxon>Basidiomycota</taxon>
        <taxon>Agaricomycotina</taxon>
        <taxon>Agaricomycetes</taxon>
        <taxon>Agaricomycetidae</taxon>
        <taxon>Boletales</taxon>
        <taxon>Coniophorineae</taxon>
        <taxon>Coniophoraceae</taxon>
        <taxon>Coniophora</taxon>
    </lineage>
</organism>
<dbReference type="Gene3D" id="2.170.270.10">
    <property type="entry name" value="SET domain"/>
    <property type="match status" value="1"/>
</dbReference>
<evidence type="ECO:0000313" key="3">
    <source>
        <dbReference type="Proteomes" id="UP000053558"/>
    </source>
</evidence>